<evidence type="ECO:0000313" key="4">
    <source>
        <dbReference type="Proteomes" id="UP000799764"/>
    </source>
</evidence>
<evidence type="ECO:0000259" key="2">
    <source>
        <dbReference type="Pfam" id="PF20233"/>
    </source>
</evidence>
<dbReference type="AlphaFoldDB" id="A0A9P4PTV1"/>
<dbReference type="Pfam" id="PF20233">
    <property type="entry name" value="DUF6590"/>
    <property type="match status" value="1"/>
</dbReference>
<organism evidence="3 4">
    <name type="scientific">Karstenula rhodostoma CBS 690.94</name>
    <dbReference type="NCBI Taxonomy" id="1392251"/>
    <lineage>
        <taxon>Eukaryota</taxon>
        <taxon>Fungi</taxon>
        <taxon>Dikarya</taxon>
        <taxon>Ascomycota</taxon>
        <taxon>Pezizomycotina</taxon>
        <taxon>Dothideomycetes</taxon>
        <taxon>Pleosporomycetidae</taxon>
        <taxon>Pleosporales</taxon>
        <taxon>Massarineae</taxon>
        <taxon>Didymosphaeriaceae</taxon>
        <taxon>Karstenula</taxon>
    </lineage>
</organism>
<dbReference type="OrthoDB" id="3559580at2759"/>
<dbReference type="InterPro" id="IPR046497">
    <property type="entry name" value="DUF6590"/>
</dbReference>
<feature type="region of interest" description="Disordered" evidence="1">
    <location>
        <begin position="119"/>
        <end position="167"/>
    </location>
</feature>
<feature type="compositionally biased region" description="Low complexity" evidence="1">
    <location>
        <begin position="136"/>
        <end position="146"/>
    </location>
</feature>
<accession>A0A9P4PTV1</accession>
<dbReference type="PANTHER" id="PTHR35391">
    <property type="entry name" value="C2H2-TYPE DOMAIN-CONTAINING PROTEIN-RELATED"/>
    <property type="match status" value="1"/>
</dbReference>
<gene>
    <name evidence="3" type="ORF">P171DRAFT_478303</name>
</gene>
<dbReference type="PANTHER" id="PTHR35391:SF5">
    <property type="entry name" value="DUF6590 DOMAIN-CONTAINING PROTEIN"/>
    <property type="match status" value="1"/>
</dbReference>
<evidence type="ECO:0000313" key="3">
    <source>
        <dbReference type="EMBL" id="KAF2451255.1"/>
    </source>
</evidence>
<name>A0A9P4PTV1_9PLEO</name>
<sequence length="383" mass="42637">MVGDQDWQWSEEFQDYYKWKQRDVPGKARYDLIWGRSQLSRDEQRPTFASVPVSSAMADDSANTPNPPTIIGTDNRALPFQLSTLNFPSISEIQEQYQAPQIIQLDPTSRLNNSSPSFLYQRLDQKPPGSEDASFTTGPRTDTPTTSVGTSRSEHDASRYDDDSVRTVSPIDPQAISRINTLNITSEVGFEAIRNPRGYFKKGRVFKVIWPEPRGELGSGATLHTSSSRADTPLQQPILQANSAFDGTPGLDGIAGSTALHVKTRIFVVIRQRALHCLCLPVYTYSQQGTSKTGVKPEDHAPLVKENAEVELHPDEQAGKLRKPIYLILEDTTLQWSSLSRINLSKVQSVEYNLKVKTVGRVSPDCLTDLEALFREAIGLSED</sequence>
<evidence type="ECO:0000256" key="1">
    <source>
        <dbReference type="SAM" id="MobiDB-lite"/>
    </source>
</evidence>
<feature type="region of interest" description="Disordered" evidence="1">
    <location>
        <begin position="54"/>
        <end position="73"/>
    </location>
</feature>
<feature type="domain" description="DUF6590" evidence="2">
    <location>
        <begin position="198"/>
        <end position="371"/>
    </location>
</feature>
<dbReference type="EMBL" id="MU001492">
    <property type="protein sequence ID" value="KAF2451255.1"/>
    <property type="molecule type" value="Genomic_DNA"/>
</dbReference>
<feature type="compositionally biased region" description="Basic and acidic residues" evidence="1">
    <location>
        <begin position="152"/>
        <end position="165"/>
    </location>
</feature>
<dbReference type="Proteomes" id="UP000799764">
    <property type="component" value="Unassembled WGS sequence"/>
</dbReference>
<proteinExistence type="predicted"/>
<protein>
    <recommendedName>
        <fullName evidence="2">DUF6590 domain-containing protein</fullName>
    </recommendedName>
</protein>
<keyword evidence="4" id="KW-1185">Reference proteome</keyword>
<comment type="caution">
    <text evidence="3">The sequence shown here is derived from an EMBL/GenBank/DDBJ whole genome shotgun (WGS) entry which is preliminary data.</text>
</comment>
<reference evidence="3" key="1">
    <citation type="journal article" date="2020" name="Stud. Mycol.">
        <title>101 Dothideomycetes genomes: a test case for predicting lifestyles and emergence of pathogens.</title>
        <authorList>
            <person name="Haridas S."/>
            <person name="Albert R."/>
            <person name="Binder M."/>
            <person name="Bloem J."/>
            <person name="Labutti K."/>
            <person name="Salamov A."/>
            <person name="Andreopoulos B."/>
            <person name="Baker S."/>
            <person name="Barry K."/>
            <person name="Bills G."/>
            <person name="Bluhm B."/>
            <person name="Cannon C."/>
            <person name="Castanera R."/>
            <person name="Culley D."/>
            <person name="Daum C."/>
            <person name="Ezra D."/>
            <person name="Gonzalez J."/>
            <person name="Henrissat B."/>
            <person name="Kuo A."/>
            <person name="Liang C."/>
            <person name="Lipzen A."/>
            <person name="Lutzoni F."/>
            <person name="Magnuson J."/>
            <person name="Mondo S."/>
            <person name="Nolan M."/>
            <person name="Ohm R."/>
            <person name="Pangilinan J."/>
            <person name="Park H.-J."/>
            <person name="Ramirez L."/>
            <person name="Alfaro M."/>
            <person name="Sun H."/>
            <person name="Tritt A."/>
            <person name="Yoshinaga Y."/>
            <person name="Zwiers L.-H."/>
            <person name="Turgeon B."/>
            <person name="Goodwin S."/>
            <person name="Spatafora J."/>
            <person name="Crous P."/>
            <person name="Grigoriev I."/>
        </authorList>
    </citation>
    <scope>NUCLEOTIDE SEQUENCE</scope>
    <source>
        <strain evidence="3">CBS 690.94</strain>
    </source>
</reference>